<comment type="caution">
    <text evidence="2">The sequence shown here is derived from an EMBL/GenBank/DDBJ whole genome shotgun (WGS) entry which is preliminary data.</text>
</comment>
<dbReference type="RefSeq" id="WP_056989858.1">
    <property type="nucleotide sequence ID" value="NZ_AYZJ01000080.1"/>
</dbReference>
<dbReference type="EMBL" id="AYZJ01000080">
    <property type="protein sequence ID" value="KRN18854.1"/>
    <property type="molecule type" value="Genomic_DNA"/>
</dbReference>
<evidence type="ECO:0000313" key="2">
    <source>
        <dbReference type="EMBL" id="KRN18854.1"/>
    </source>
</evidence>
<evidence type="ECO:0000256" key="1">
    <source>
        <dbReference type="SAM" id="MobiDB-lite"/>
    </source>
</evidence>
<reference evidence="2 3" key="1">
    <citation type="journal article" date="2015" name="Genome Announc.">
        <title>Expanding the biotechnology potential of lactobacilli through comparative genomics of 213 strains and associated genera.</title>
        <authorList>
            <person name="Sun Z."/>
            <person name="Harris H.M."/>
            <person name="McCann A."/>
            <person name="Guo C."/>
            <person name="Argimon S."/>
            <person name="Zhang W."/>
            <person name="Yang X."/>
            <person name="Jeffery I.B."/>
            <person name="Cooney J.C."/>
            <person name="Kagawa T.F."/>
            <person name="Liu W."/>
            <person name="Song Y."/>
            <person name="Salvetti E."/>
            <person name="Wrobel A."/>
            <person name="Rasinkangas P."/>
            <person name="Parkhill J."/>
            <person name="Rea M.C."/>
            <person name="O'Sullivan O."/>
            <person name="Ritari J."/>
            <person name="Douillard F.P."/>
            <person name="Paul Ross R."/>
            <person name="Yang R."/>
            <person name="Briner A.E."/>
            <person name="Felis G.E."/>
            <person name="de Vos W.M."/>
            <person name="Barrangou R."/>
            <person name="Klaenhammer T.R."/>
            <person name="Caufield P.W."/>
            <person name="Cui Y."/>
            <person name="Zhang H."/>
            <person name="O'Toole P.W."/>
        </authorList>
    </citation>
    <scope>NUCLEOTIDE SEQUENCE [LARGE SCALE GENOMIC DNA]</scope>
    <source>
        <strain evidence="2 3">DSM 22697</strain>
    </source>
</reference>
<dbReference type="AlphaFoldDB" id="A0A0R2ETN4"/>
<dbReference type="Pfam" id="PF19448">
    <property type="entry name" value="DUF5986"/>
    <property type="match status" value="1"/>
</dbReference>
<organism evidence="2 3">
    <name type="scientific">Lacticaseibacillus camelliae DSM 22697 = JCM 13995</name>
    <dbReference type="NCBI Taxonomy" id="1423730"/>
    <lineage>
        <taxon>Bacteria</taxon>
        <taxon>Bacillati</taxon>
        <taxon>Bacillota</taxon>
        <taxon>Bacilli</taxon>
        <taxon>Lactobacillales</taxon>
        <taxon>Lactobacillaceae</taxon>
        <taxon>Lacticaseibacillus</taxon>
    </lineage>
</organism>
<keyword evidence="3" id="KW-1185">Reference proteome</keyword>
<evidence type="ECO:0000313" key="3">
    <source>
        <dbReference type="Proteomes" id="UP000050865"/>
    </source>
</evidence>
<dbReference type="Proteomes" id="UP000050865">
    <property type="component" value="Unassembled WGS sequence"/>
</dbReference>
<gene>
    <name evidence="2" type="ORF">FC75_GL000337</name>
</gene>
<feature type="compositionally biased region" description="Basic and acidic residues" evidence="1">
    <location>
        <begin position="224"/>
        <end position="238"/>
    </location>
</feature>
<dbReference type="InterPro" id="IPR046028">
    <property type="entry name" value="DUF5986"/>
</dbReference>
<accession>A0A0R2ETN4</accession>
<dbReference type="PATRIC" id="fig|1423730.4.peg.353"/>
<proteinExistence type="predicted"/>
<sequence length="238" mass="27503">MDYNQEVVAAQISAMRFTDSDIAPDYQAISTVTHNGRHFSTWDRRFQILCDKLAKNPRYQQIIIPRGLWTLVAILDKDESKLYVMMTDQNLSARRHEVELKGFSTHYVYSLLFVNEGLEPVSEQLEMIPPLDDDKQEHRIKDLEKMLGDWVDQVSEVLIGSFEYGHGEIIGGSLNLFDDNYRLVDSVDLSEQILHPIEQGDVQSNPDIKPQPQEPIVKLRAKRRSQEDKEKKSNSDEK</sequence>
<protein>
    <submittedName>
        <fullName evidence="2">Uncharacterized protein</fullName>
    </submittedName>
</protein>
<name>A0A0R2ETN4_9LACO</name>
<feature type="region of interest" description="Disordered" evidence="1">
    <location>
        <begin position="197"/>
        <end position="238"/>
    </location>
</feature>